<dbReference type="AlphaFoldDB" id="A0A5P9Q7K4"/>
<dbReference type="Proteomes" id="UP000326702">
    <property type="component" value="Chromosome"/>
</dbReference>
<dbReference type="GO" id="GO:0034480">
    <property type="term" value="F:phosphatidylcholine phospholipase C activity"/>
    <property type="evidence" value="ECO:0007669"/>
    <property type="project" value="UniProtKB-EC"/>
</dbReference>
<evidence type="ECO:0000256" key="4">
    <source>
        <dbReference type="SAM" id="SignalP"/>
    </source>
</evidence>
<dbReference type="PANTHER" id="PTHR31956">
    <property type="entry name" value="NON-SPECIFIC PHOSPHOLIPASE C4-RELATED"/>
    <property type="match status" value="1"/>
</dbReference>
<dbReference type="EC" id="3.1.4.3" evidence="5"/>
<dbReference type="RefSeq" id="WP_083891020.1">
    <property type="nucleotide sequence ID" value="NZ_BAABIH010000001.1"/>
</dbReference>
<evidence type="ECO:0000256" key="3">
    <source>
        <dbReference type="SAM" id="MobiDB-lite"/>
    </source>
</evidence>
<evidence type="ECO:0000256" key="1">
    <source>
        <dbReference type="ARBA" id="ARBA00022801"/>
    </source>
</evidence>
<protein>
    <submittedName>
        <fullName evidence="5">Phospholipase C</fullName>
        <ecNumber evidence="5">3.1.4.3</ecNumber>
    </submittedName>
</protein>
<evidence type="ECO:0000313" key="6">
    <source>
        <dbReference type="Proteomes" id="UP000326702"/>
    </source>
</evidence>
<proteinExistence type="predicted"/>
<gene>
    <name evidence="5" type="ORF">KDY119_00750</name>
</gene>
<feature type="signal peptide" evidence="4">
    <location>
        <begin position="1"/>
        <end position="23"/>
    </location>
</feature>
<dbReference type="Gene3D" id="3.40.720.10">
    <property type="entry name" value="Alkaline Phosphatase, subunit A"/>
    <property type="match status" value="1"/>
</dbReference>
<dbReference type="CDD" id="cd16013">
    <property type="entry name" value="AcpA"/>
    <property type="match status" value="1"/>
</dbReference>
<keyword evidence="4" id="KW-0732">Signal</keyword>
<dbReference type="PANTHER" id="PTHR31956:SF1">
    <property type="entry name" value="NON-SPECIFIC PHOSPHOLIPASE C1"/>
    <property type="match status" value="1"/>
</dbReference>
<dbReference type="InterPro" id="IPR017850">
    <property type="entry name" value="Alkaline_phosphatase_core_sf"/>
</dbReference>
<accession>A0A5P9Q7K4</accession>
<dbReference type="InterPro" id="IPR007312">
    <property type="entry name" value="Phosphoesterase"/>
</dbReference>
<feature type="region of interest" description="Disordered" evidence="3">
    <location>
        <begin position="552"/>
        <end position="595"/>
    </location>
</feature>
<feature type="region of interest" description="Disordered" evidence="3">
    <location>
        <begin position="208"/>
        <end position="244"/>
    </location>
</feature>
<keyword evidence="2" id="KW-0843">Virulence</keyword>
<keyword evidence="6" id="KW-1185">Reference proteome</keyword>
<dbReference type="OrthoDB" id="4181857at2"/>
<sequence>MALFATRTRAVASAAAIAGLALAGGGVLPAVASSHHATARTTTTTSSSRSKGSGSSGTTTPIQHLVVIFDENVSFDHYFATYPKATNTDGTTFKAAKHTPKADTVKSAGLLKKNPNLYAPQRLSPDEAVTCDQNHNYGPEQLAVDNGYMDRFVQNTSKDTCTGQFGAPGLGMDYYDGNTVTALWNYAQHYAMSDNSWDTTFGPSTPGALNLASGQTHGAVSYDPKTGEQTSTPDAYGVKSPDANGVGTVTADPDPVYDDCADNDHTSSNALVGMQGKNIGDLLNAKNVTWGWFQGGFRPTTTWDGKSGDYARCDSTTTNVAGSSVVDYSPHHNPFAYYKSTSNPHHLPPSTTAKIGQTDQANHQYDLTDFDTALTKGYLPSVSFLKAPMAQDGHASYSDPLDEQKFLVKEINAIQRSAYWDSTAIVISYDDSDGWYDHVAPTVANGSNDTANGDTTLCTSVKAVAGGYADRCGPSQRLPLVVISPYAKTNYVDHTETNQASVLRFVEDNWKTGRIGDASFDATAGSIQSMFSFGRAKAPQVVLKANGAVKSVVAPSPSKPGSGPTEPGHGHGHGSPSEPGRGWGRGSPVGSRWFF</sequence>
<evidence type="ECO:0000256" key="2">
    <source>
        <dbReference type="ARBA" id="ARBA00023026"/>
    </source>
</evidence>
<dbReference type="EMBL" id="CP045529">
    <property type="protein sequence ID" value="QFU97256.1"/>
    <property type="molecule type" value="Genomic_DNA"/>
</dbReference>
<organism evidence="5 6">
    <name type="scientific">Luteimicrobium xylanilyticum</name>
    <dbReference type="NCBI Taxonomy" id="1133546"/>
    <lineage>
        <taxon>Bacteria</taxon>
        <taxon>Bacillati</taxon>
        <taxon>Actinomycetota</taxon>
        <taxon>Actinomycetes</taxon>
        <taxon>Micrococcales</taxon>
        <taxon>Luteimicrobium</taxon>
    </lineage>
</organism>
<dbReference type="Pfam" id="PF04185">
    <property type="entry name" value="Phosphoesterase"/>
    <property type="match status" value="1"/>
</dbReference>
<reference evidence="5 6" key="1">
    <citation type="submission" date="2019-10" db="EMBL/GenBank/DDBJ databases">
        <title>Genome sequence of Luteimicrobium xylanilyticum HY-24.</title>
        <authorList>
            <person name="Kim D.Y."/>
            <person name="Park H.-Y."/>
        </authorList>
    </citation>
    <scope>NUCLEOTIDE SEQUENCE [LARGE SCALE GENOMIC DNA]</scope>
    <source>
        <strain evidence="5 6">HY-24</strain>
    </source>
</reference>
<name>A0A5P9Q7K4_9MICO</name>
<feature type="chain" id="PRO_5038948590" evidence="4">
    <location>
        <begin position="24"/>
        <end position="595"/>
    </location>
</feature>
<evidence type="ECO:0000313" key="5">
    <source>
        <dbReference type="EMBL" id="QFU97256.1"/>
    </source>
</evidence>
<keyword evidence="1 5" id="KW-0378">Hydrolase</keyword>
<feature type="region of interest" description="Disordered" evidence="3">
    <location>
        <begin position="36"/>
        <end position="58"/>
    </location>
</feature>
<dbReference type="KEGG" id="lxl:KDY119_00750"/>